<keyword evidence="1" id="KW-0129">CBS domain</keyword>
<feature type="domain" description="CBS" evidence="2">
    <location>
        <begin position="67"/>
        <end position="124"/>
    </location>
</feature>
<dbReference type="EMBL" id="MJMJ01000044">
    <property type="protein sequence ID" value="OLQ86151.1"/>
    <property type="molecule type" value="Genomic_DNA"/>
</dbReference>
<name>A0A1Q9HAM3_9VIBR</name>
<evidence type="ECO:0000259" key="2">
    <source>
        <dbReference type="PROSITE" id="PS51371"/>
    </source>
</evidence>
<dbReference type="Proteomes" id="UP000186313">
    <property type="component" value="Unassembled WGS sequence"/>
</dbReference>
<dbReference type="AlphaFoldDB" id="A0A1Q9HAM3"/>
<dbReference type="CDD" id="cd04607">
    <property type="entry name" value="CBS_pair_NTP_transferase_assoc"/>
    <property type="match status" value="1"/>
</dbReference>
<dbReference type="PROSITE" id="PS51371">
    <property type="entry name" value="CBS"/>
    <property type="match status" value="2"/>
</dbReference>
<dbReference type="SUPFAM" id="SSF53448">
    <property type="entry name" value="Nucleotide-diphospho-sugar transferases"/>
    <property type="match status" value="1"/>
</dbReference>
<dbReference type="Gene3D" id="3.90.550.10">
    <property type="entry name" value="Spore Coat Polysaccharide Biosynthesis Protein SpsA, Chain A"/>
    <property type="match status" value="1"/>
</dbReference>
<feature type="domain" description="CBS" evidence="2">
    <location>
        <begin position="1"/>
        <end position="59"/>
    </location>
</feature>
<dbReference type="PANTHER" id="PTHR22572">
    <property type="entry name" value="SUGAR-1-PHOSPHATE GUANYL TRANSFERASE"/>
    <property type="match status" value="1"/>
</dbReference>
<organism evidence="3 4">
    <name type="scientific">Vibrio panuliri</name>
    <dbReference type="NCBI Taxonomy" id="1381081"/>
    <lineage>
        <taxon>Bacteria</taxon>
        <taxon>Pseudomonadati</taxon>
        <taxon>Pseudomonadota</taxon>
        <taxon>Gammaproteobacteria</taxon>
        <taxon>Vibrionales</taxon>
        <taxon>Vibrionaceae</taxon>
        <taxon>Vibrio</taxon>
    </lineage>
</organism>
<dbReference type="InterPro" id="IPR005835">
    <property type="entry name" value="NTP_transferase_dom"/>
</dbReference>
<proteinExistence type="predicted"/>
<accession>A0A1Q9HAM3</accession>
<dbReference type="InterPro" id="IPR050486">
    <property type="entry name" value="Mannose-1P_guanyltransferase"/>
</dbReference>
<dbReference type="CDD" id="cd06426">
    <property type="entry name" value="NTP_transferase_like_2"/>
    <property type="match status" value="1"/>
</dbReference>
<dbReference type="Pfam" id="PF00483">
    <property type="entry name" value="NTP_transferase"/>
    <property type="match status" value="1"/>
</dbReference>
<sequence length="354" mass="39726">MSHSWKNVITKPNCTLRDALEIINSEALRVALVVDDDFVLKGVIADGDVRRALLRGIGLDDCVDVVMNRTPKTVAATTSKEEIIRIMNESDFLFMPIVDKDNVLVGLETLHSALSTSPKYENPVFIMAGGFGTRLRPLTDSCPKPMLKIGDKPILETVIRSFIKAGFENFYISTHYMPEQIQSYFGDGSTLGVSITYVHEEHPLGTGGALGLLPKSLPKDLPLIMMNGDVLTKVDFQRLLDFHMDSEADATMCVREYEYQIPYGVINGEGSKIVGMVEKPIQRFFVNAGIYVVSPRVIQSVPANYHIDMPTLLEEHMHSRDKIMMFPIHEYWLDIGRMDDFNRAQADIHTLGME</sequence>
<dbReference type="InterPro" id="IPR046342">
    <property type="entry name" value="CBS_dom_sf"/>
</dbReference>
<dbReference type="InterPro" id="IPR000644">
    <property type="entry name" value="CBS_dom"/>
</dbReference>
<evidence type="ECO:0000313" key="3">
    <source>
        <dbReference type="EMBL" id="OLQ86151.1"/>
    </source>
</evidence>
<dbReference type="SUPFAM" id="SSF54631">
    <property type="entry name" value="CBS-domain pair"/>
    <property type="match status" value="1"/>
</dbReference>
<dbReference type="InterPro" id="IPR029044">
    <property type="entry name" value="Nucleotide-diphossugar_trans"/>
</dbReference>
<dbReference type="RefSeq" id="WP_075710659.1">
    <property type="nucleotide sequence ID" value="NZ_MJMJ01000044.1"/>
</dbReference>
<dbReference type="Gene3D" id="3.10.580.10">
    <property type="entry name" value="CBS-domain"/>
    <property type="match status" value="1"/>
</dbReference>
<reference evidence="3 4" key="1">
    <citation type="submission" date="2016-09" db="EMBL/GenBank/DDBJ databases">
        <title>Genomic Taxonomy of the Vibrionaceae.</title>
        <authorList>
            <person name="Gonzalez-Castillo A."/>
            <person name="Gomez-Gil B."/>
            <person name="Enciso-Ibarra K."/>
        </authorList>
    </citation>
    <scope>NUCLEOTIDE SEQUENCE [LARGE SCALE GENOMIC DNA]</scope>
    <source>
        <strain evidence="3 4">CAIM 703</strain>
    </source>
</reference>
<dbReference type="SMART" id="SM00116">
    <property type="entry name" value="CBS"/>
    <property type="match status" value="2"/>
</dbReference>
<evidence type="ECO:0000313" key="4">
    <source>
        <dbReference type="Proteomes" id="UP000186313"/>
    </source>
</evidence>
<protein>
    <submittedName>
        <fullName evidence="3">Alcohol dehydrogenase</fullName>
    </submittedName>
</protein>
<evidence type="ECO:0000256" key="1">
    <source>
        <dbReference type="PROSITE-ProRule" id="PRU00703"/>
    </source>
</evidence>
<dbReference type="OrthoDB" id="9788272at2"/>
<dbReference type="STRING" id="1381081.BIY22_12945"/>
<comment type="caution">
    <text evidence="3">The sequence shown here is derived from an EMBL/GenBank/DDBJ whole genome shotgun (WGS) entry which is preliminary data.</text>
</comment>
<dbReference type="Pfam" id="PF00571">
    <property type="entry name" value="CBS"/>
    <property type="match status" value="2"/>
</dbReference>
<gene>
    <name evidence="3" type="ORF">BIY22_12945</name>
</gene>